<comment type="caution">
    <text evidence="3">The sequence shown here is derived from an EMBL/GenBank/DDBJ whole genome shotgun (WGS) entry which is preliminary data.</text>
</comment>
<evidence type="ECO:0000313" key="4">
    <source>
        <dbReference type="Proteomes" id="UP000524237"/>
    </source>
</evidence>
<keyword evidence="4" id="KW-1185">Reference proteome</keyword>
<dbReference type="Proteomes" id="UP000524237">
    <property type="component" value="Unassembled WGS sequence"/>
</dbReference>
<keyword evidence="1" id="KW-0812">Transmembrane</keyword>
<reference evidence="3 4" key="1">
    <citation type="submission" date="2020-07" db="EMBL/GenBank/DDBJ databases">
        <title>Sequencing the genomes of 1000 actinobacteria strains.</title>
        <authorList>
            <person name="Klenk H.-P."/>
        </authorList>
    </citation>
    <scope>NUCLEOTIDE SEQUENCE [LARGE SCALE GENOMIC DNA]</scope>
    <source>
        <strain evidence="3 4">DSM 23737</strain>
    </source>
</reference>
<dbReference type="AlphaFoldDB" id="A0A7W3PQ82"/>
<dbReference type="RefSeq" id="WP_220475986.1">
    <property type="nucleotide sequence ID" value="NZ_JACGWU010000012.1"/>
</dbReference>
<organism evidence="3 4">
    <name type="scientific">Alpinimonas psychrophila</name>
    <dbReference type="NCBI Taxonomy" id="748908"/>
    <lineage>
        <taxon>Bacteria</taxon>
        <taxon>Bacillati</taxon>
        <taxon>Actinomycetota</taxon>
        <taxon>Actinomycetes</taxon>
        <taxon>Micrococcales</taxon>
        <taxon>Microbacteriaceae</taxon>
        <taxon>Alpinimonas</taxon>
    </lineage>
</organism>
<dbReference type="InterPro" id="IPR043712">
    <property type="entry name" value="DUF5652"/>
</dbReference>
<accession>A0A7W3PQ82</accession>
<dbReference type="EMBL" id="JACGWU010000012">
    <property type="protein sequence ID" value="MBA8830086.1"/>
    <property type="molecule type" value="Genomic_DNA"/>
</dbReference>
<feature type="transmembrane region" description="Helical" evidence="1">
    <location>
        <begin position="12"/>
        <end position="36"/>
    </location>
</feature>
<feature type="domain" description="DUF5652" evidence="2">
    <location>
        <begin position="19"/>
        <end position="75"/>
    </location>
</feature>
<feature type="transmembrane region" description="Helical" evidence="1">
    <location>
        <begin position="48"/>
        <end position="69"/>
    </location>
</feature>
<sequence>MTSYGPEIPSSFYLWNGGIIAAIIILAVWSAIWKGFALYRAGSNHSPAWFVILMIFNTVGILEILYLFVFGKKKATVEAPVYQTPAT</sequence>
<evidence type="ECO:0000259" key="2">
    <source>
        <dbReference type="Pfam" id="PF18893"/>
    </source>
</evidence>
<dbReference type="Pfam" id="PF18893">
    <property type="entry name" value="DUF5652"/>
    <property type="match status" value="1"/>
</dbReference>
<proteinExistence type="predicted"/>
<gene>
    <name evidence="3" type="ORF">FB555_002213</name>
</gene>
<keyword evidence="1" id="KW-1133">Transmembrane helix</keyword>
<evidence type="ECO:0000256" key="1">
    <source>
        <dbReference type="SAM" id="Phobius"/>
    </source>
</evidence>
<name>A0A7W3PQ82_9MICO</name>
<keyword evidence="1" id="KW-0472">Membrane</keyword>
<protein>
    <recommendedName>
        <fullName evidence="2">DUF5652 domain-containing protein</fullName>
    </recommendedName>
</protein>
<evidence type="ECO:0000313" key="3">
    <source>
        <dbReference type="EMBL" id="MBA8830086.1"/>
    </source>
</evidence>